<protein>
    <submittedName>
        <fullName evidence="1">Uncharacterized protein</fullName>
    </submittedName>
</protein>
<organism evidence="1 2">
    <name type="scientific">Cirrhinus molitorella</name>
    <name type="common">mud carp</name>
    <dbReference type="NCBI Taxonomy" id="172907"/>
    <lineage>
        <taxon>Eukaryota</taxon>
        <taxon>Metazoa</taxon>
        <taxon>Chordata</taxon>
        <taxon>Craniata</taxon>
        <taxon>Vertebrata</taxon>
        <taxon>Euteleostomi</taxon>
        <taxon>Actinopterygii</taxon>
        <taxon>Neopterygii</taxon>
        <taxon>Teleostei</taxon>
        <taxon>Ostariophysi</taxon>
        <taxon>Cypriniformes</taxon>
        <taxon>Cyprinidae</taxon>
        <taxon>Labeoninae</taxon>
        <taxon>Labeonini</taxon>
        <taxon>Cirrhinus</taxon>
    </lineage>
</organism>
<comment type="caution">
    <text evidence="1">The sequence shown here is derived from an EMBL/GenBank/DDBJ whole genome shotgun (WGS) entry which is preliminary data.</text>
</comment>
<reference evidence="1 2" key="1">
    <citation type="submission" date="2023-09" db="EMBL/GenBank/DDBJ databases">
        <authorList>
            <person name="Wang M."/>
        </authorList>
    </citation>
    <scope>NUCLEOTIDE SEQUENCE [LARGE SCALE GENOMIC DNA]</scope>
    <source>
        <strain evidence="1">GT-2023</strain>
        <tissue evidence="1">Liver</tissue>
    </source>
</reference>
<keyword evidence="2" id="KW-1185">Reference proteome</keyword>
<evidence type="ECO:0000313" key="2">
    <source>
        <dbReference type="Proteomes" id="UP001558613"/>
    </source>
</evidence>
<proteinExistence type="predicted"/>
<dbReference type="EMBL" id="JAYMGO010000008">
    <property type="protein sequence ID" value="KAL1269358.1"/>
    <property type="molecule type" value="Genomic_DNA"/>
</dbReference>
<name>A0ABR3MXI4_9TELE</name>
<dbReference type="Proteomes" id="UP001558613">
    <property type="component" value="Unassembled WGS sequence"/>
</dbReference>
<sequence length="99" mass="10954">MDPAEDSSIRAVVELQGAMLGRQAEELSHARHAMDALLSQVTELSDQLRHLQAIDCNTTQAVPQQSTSHEPRINNPQICVQKGGFSTTIRFVLRQKISC</sequence>
<gene>
    <name evidence="1" type="ORF">QQF64_031647</name>
</gene>
<evidence type="ECO:0000313" key="1">
    <source>
        <dbReference type="EMBL" id="KAL1269358.1"/>
    </source>
</evidence>
<accession>A0ABR3MXI4</accession>